<proteinExistence type="predicted"/>
<dbReference type="EMBL" id="KN823886">
    <property type="protein sequence ID" value="KIO15668.1"/>
    <property type="molecule type" value="Genomic_DNA"/>
</dbReference>
<keyword evidence="2" id="KW-1185">Reference proteome</keyword>
<dbReference type="Proteomes" id="UP000054248">
    <property type="component" value="Unassembled WGS sequence"/>
</dbReference>
<evidence type="ECO:0000313" key="1">
    <source>
        <dbReference type="EMBL" id="KIO15668.1"/>
    </source>
</evidence>
<dbReference type="OrthoDB" id="3259727at2759"/>
<protein>
    <submittedName>
        <fullName evidence="1">Uncharacterized protein</fullName>
    </submittedName>
</protein>
<accession>A0A0C3K2M1</accession>
<gene>
    <name evidence="1" type="ORF">M407DRAFT_34747</name>
</gene>
<reference evidence="1 2" key="1">
    <citation type="submission" date="2014-04" db="EMBL/GenBank/DDBJ databases">
        <authorList>
            <consortium name="DOE Joint Genome Institute"/>
            <person name="Kuo A."/>
            <person name="Girlanda M."/>
            <person name="Perotto S."/>
            <person name="Kohler A."/>
            <person name="Nagy L.G."/>
            <person name="Floudas D."/>
            <person name="Copeland A."/>
            <person name="Barry K.W."/>
            <person name="Cichocki N."/>
            <person name="Veneault-Fourrey C."/>
            <person name="LaButti K."/>
            <person name="Lindquist E.A."/>
            <person name="Lipzen A."/>
            <person name="Lundell T."/>
            <person name="Morin E."/>
            <person name="Murat C."/>
            <person name="Sun H."/>
            <person name="Tunlid A."/>
            <person name="Henrissat B."/>
            <person name="Grigoriev I.V."/>
            <person name="Hibbett D.S."/>
            <person name="Martin F."/>
            <person name="Nordberg H.P."/>
            <person name="Cantor M.N."/>
            <person name="Hua S.X."/>
        </authorList>
    </citation>
    <scope>NUCLEOTIDE SEQUENCE [LARGE SCALE GENOMIC DNA]</scope>
    <source>
        <strain evidence="1 2">MUT 4182</strain>
    </source>
</reference>
<evidence type="ECO:0000313" key="2">
    <source>
        <dbReference type="Proteomes" id="UP000054248"/>
    </source>
</evidence>
<dbReference type="AlphaFoldDB" id="A0A0C3K2M1"/>
<dbReference type="HOGENOM" id="CLU_1644975_0_0_1"/>
<organism evidence="1 2">
    <name type="scientific">Tulasnella calospora MUT 4182</name>
    <dbReference type="NCBI Taxonomy" id="1051891"/>
    <lineage>
        <taxon>Eukaryota</taxon>
        <taxon>Fungi</taxon>
        <taxon>Dikarya</taxon>
        <taxon>Basidiomycota</taxon>
        <taxon>Agaricomycotina</taxon>
        <taxon>Agaricomycetes</taxon>
        <taxon>Cantharellales</taxon>
        <taxon>Tulasnellaceae</taxon>
        <taxon>Tulasnella</taxon>
    </lineage>
</organism>
<sequence length="161" mass="17480">MFRRPPRPPTEATAGGDLAAKTASLKGAIVSTINGTEWPSESKGAAKSLLNTIESSPGIPNGMPSALQELQGIVEQYIRVLEDVHVRLKDVSSKTSMQKWNFLQLIRSKTSNRPSKCTLLLKTCQDDVSKAANSVLERLDQERSKGERSLVISMGNQLTSG</sequence>
<name>A0A0C3K2M1_9AGAM</name>
<reference evidence="2" key="2">
    <citation type="submission" date="2015-01" db="EMBL/GenBank/DDBJ databases">
        <title>Evolutionary Origins and Diversification of the Mycorrhizal Mutualists.</title>
        <authorList>
            <consortium name="DOE Joint Genome Institute"/>
            <consortium name="Mycorrhizal Genomics Consortium"/>
            <person name="Kohler A."/>
            <person name="Kuo A."/>
            <person name="Nagy L.G."/>
            <person name="Floudas D."/>
            <person name="Copeland A."/>
            <person name="Barry K.W."/>
            <person name="Cichocki N."/>
            <person name="Veneault-Fourrey C."/>
            <person name="LaButti K."/>
            <person name="Lindquist E.A."/>
            <person name="Lipzen A."/>
            <person name="Lundell T."/>
            <person name="Morin E."/>
            <person name="Murat C."/>
            <person name="Riley R."/>
            <person name="Ohm R."/>
            <person name="Sun H."/>
            <person name="Tunlid A."/>
            <person name="Henrissat B."/>
            <person name="Grigoriev I.V."/>
            <person name="Hibbett D.S."/>
            <person name="Martin F."/>
        </authorList>
    </citation>
    <scope>NUCLEOTIDE SEQUENCE [LARGE SCALE GENOMIC DNA]</scope>
    <source>
        <strain evidence="2">MUT 4182</strain>
    </source>
</reference>